<proteinExistence type="inferred from homology"/>
<dbReference type="Pfam" id="PF00105">
    <property type="entry name" value="zf-C4"/>
    <property type="match status" value="1"/>
</dbReference>
<dbReference type="InterPro" id="IPR000536">
    <property type="entry name" value="Nucl_hrmn_rcpt_lig-bd"/>
</dbReference>
<dbReference type="PANTHER" id="PTHR24082">
    <property type="entry name" value="NUCLEAR HORMONE RECEPTOR"/>
    <property type="match status" value="1"/>
</dbReference>
<dbReference type="SUPFAM" id="SSF57716">
    <property type="entry name" value="Glucocorticoid receptor-like (DNA-binding domain)"/>
    <property type="match status" value="1"/>
</dbReference>
<keyword evidence="2 9" id="KW-0863">Zinc-finger</keyword>
<comment type="similarity">
    <text evidence="9">Belongs to the nuclear hormone receptor family.</text>
</comment>
<keyword evidence="1 9" id="KW-0479">Metal-binding</keyword>
<feature type="domain" description="Nuclear receptor" evidence="11">
    <location>
        <begin position="43"/>
        <end position="119"/>
    </location>
</feature>
<feature type="region of interest" description="Disordered" evidence="10">
    <location>
        <begin position="126"/>
        <end position="145"/>
    </location>
</feature>
<dbReference type="SUPFAM" id="SSF48508">
    <property type="entry name" value="Nuclear receptor ligand-binding domain"/>
    <property type="match status" value="1"/>
</dbReference>
<evidence type="ECO:0000256" key="9">
    <source>
        <dbReference type="RuleBase" id="RU004334"/>
    </source>
</evidence>
<dbReference type="InterPro" id="IPR001723">
    <property type="entry name" value="Nuclear_hrmn_rcpt"/>
</dbReference>
<evidence type="ECO:0000256" key="3">
    <source>
        <dbReference type="ARBA" id="ARBA00022833"/>
    </source>
</evidence>
<dbReference type="PRINTS" id="PR00047">
    <property type="entry name" value="STROIDFINGER"/>
</dbReference>
<evidence type="ECO:0000259" key="11">
    <source>
        <dbReference type="PROSITE" id="PS51030"/>
    </source>
</evidence>
<dbReference type="PRINTS" id="PR00398">
    <property type="entry name" value="STRDHORMONER"/>
</dbReference>
<feature type="region of interest" description="Disordered" evidence="10">
    <location>
        <begin position="280"/>
        <end position="318"/>
    </location>
</feature>
<evidence type="ECO:0000256" key="7">
    <source>
        <dbReference type="ARBA" id="ARBA00023170"/>
    </source>
</evidence>
<organism evidence="13 14">
    <name type="scientific">Priapulus caudatus</name>
    <name type="common">Priapulid worm</name>
    <dbReference type="NCBI Taxonomy" id="37621"/>
    <lineage>
        <taxon>Eukaryota</taxon>
        <taxon>Metazoa</taxon>
        <taxon>Ecdysozoa</taxon>
        <taxon>Scalidophora</taxon>
        <taxon>Priapulida</taxon>
        <taxon>Priapulimorpha</taxon>
        <taxon>Priapulimorphida</taxon>
        <taxon>Priapulidae</taxon>
        <taxon>Priapulus</taxon>
    </lineage>
</organism>
<dbReference type="InterPro" id="IPR001628">
    <property type="entry name" value="Znf_hrmn_rcpt"/>
</dbReference>
<keyword evidence="5 9" id="KW-0238">DNA-binding</keyword>
<evidence type="ECO:0000256" key="8">
    <source>
        <dbReference type="ARBA" id="ARBA00023242"/>
    </source>
</evidence>
<dbReference type="PROSITE" id="PS51843">
    <property type="entry name" value="NR_LBD"/>
    <property type="match status" value="1"/>
</dbReference>
<dbReference type="GeneID" id="106816469"/>
<keyword evidence="6 9" id="KW-0804">Transcription</keyword>
<evidence type="ECO:0000256" key="6">
    <source>
        <dbReference type="ARBA" id="ARBA00023163"/>
    </source>
</evidence>
<feature type="domain" description="NR LBD" evidence="12">
    <location>
        <begin position="339"/>
        <end position="562"/>
    </location>
</feature>
<dbReference type="InterPro" id="IPR050234">
    <property type="entry name" value="Nuclear_hormone_rcpt_NR1"/>
</dbReference>
<gene>
    <name evidence="14" type="primary">LOC106816469</name>
</gene>
<dbReference type="InterPro" id="IPR013088">
    <property type="entry name" value="Znf_NHR/GATA"/>
</dbReference>
<dbReference type="InterPro" id="IPR035500">
    <property type="entry name" value="NHR-like_dom_sf"/>
</dbReference>
<feature type="compositionally biased region" description="Polar residues" evidence="10">
    <location>
        <begin position="280"/>
        <end position="290"/>
    </location>
</feature>
<dbReference type="Gene3D" id="3.30.50.10">
    <property type="entry name" value="Erythroid Transcription Factor GATA-1, subunit A"/>
    <property type="match status" value="1"/>
</dbReference>
<accession>A0ABM1EWP1</accession>
<comment type="subcellular location">
    <subcellularLocation>
        <location evidence="9">Nucleus</location>
    </subcellularLocation>
</comment>
<keyword evidence="3 9" id="KW-0862">Zinc</keyword>
<evidence type="ECO:0000256" key="1">
    <source>
        <dbReference type="ARBA" id="ARBA00022723"/>
    </source>
</evidence>
<evidence type="ECO:0000313" key="13">
    <source>
        <dbReference type="Proteomes" id="UP000695022"/>
    </source>
</evidence>
<dbReference type="SMART" id="SM00399">
    <property type="entry name" value="ZnF_C4"/>
    <property type="match status" value="1"/>
</dbReference>
<reference evidence="14" key="1">
    <citation type="submission" date="2025-08" db="UniProtKB">
        <authorList>
            <consortium name="RefSeq"/>
        </authorList>
    </citation>
    <scope>IDENTIFICATION</scope>
</reference>
<dbReference type="PROSITE" id="PS00031">
    <property type="entry name" value="NUCLEAR_REC_DBD_1"/>
    <property type="match status" value="1"/>
</dbReference>
<keyword evidence="13" id="KW-1185">Reference proteome</keyword>
<keyword evidence="7 9" id="KW-0675">Receptor</keyword>
<evidence type="ECO:0000256" key="10">
    <source>
        <dbReference type="SAM" id="MobiDB-lite"/>
    </source>
</evidence>
<keyword evidence="4 9" id="KW-0805">Transcription regulation</keyword>
<dbReference type="Gene3D" id="1.10.565.10">
    <property type="entry name" value="Retinoid X Receptor"/>
    <property type="match status" value="1"/>
</dbReference>
<dbReference type="Pfam" id="PF00104">
    <property type="entry name" value="Hormone_recep"/>
    <property type="match status" value="1"/>
</dbReference>
<dbReference type="SMART" id="SM00430">
    <property type="entry name" value="HOLI"/>
    <property type="match status" value="1"/>
</dbReference>
<evidence type="ECO:0000256" key="2">
    <source>
        <dbReference type="ARBA" id="ARBA00022771"/>
    </source>
</evidence>
<protein>
    <submittedName>
        <fullName evidence="14">Nuclear hormone receptor HR96-like</fullName>
    </submittedName>
</protein>
<dbReference type="PANTHER" id="PTHR24082:SF283">
    <property type="entry name" value="NUCLEAR HORMONE RECEPTOR HR96"/>
    <property type="match status" value="1"/>
</dbReference>
<sequence length="564" mass="61826">MEDRLQTVGEELTAIRYSPHGEVAVQSPQTPTQVGTVTAAKAKKICKVCGDSALGYNFNAVTCESCKAFFRRNALKDQDKFKCPFQGSCKVDLVTRRFCQKCRLDKCFIVGMKKEWIMTDDDKKVKRKKSEENRHRRKRVASGDAVATISSTVPHLPASPLSLGGADVLQYLLHGSAAAPPAGGGRRAAASPQNVPGIQTFMPAVAPPGPTSYLDELNSPLVLPTEYLHGYAAANPGPHYQPANPSYQPGGDGQQGVFYDGAVSSPATASGDYKITYEPTGSYTNLDSVRTTSSSGGSLTSSHDDAGSIGTPATPVASPHAPAADATYGCVAAATLDEHDATKVEELLAANRIMLAPPDSDWKVESNTLIDVINLTNSAVRRMIKMAKKMGCFKSLGEDDQVALLKGGCTELMILRSVMAYDYEKDCWPLPDNPLRLNVLKEAKGNLYEEHKKYIHSFEPHLRADVVLMLIISAIRLFCPTRPKLVNRATVRCEQDYYYALLQRYLETKYTRADAQLCYRRLLDKLTALHDLNENHVRIFLDVNPKDVEPLIIELFDLKPSTAH</sequence>
<dbReference type="PROSITE" id="PS51030">
    <property type="entry name" value="NUCLEAR_REC_DBD_2"/>
    <property type="match status" value="1"/>
</dbReference>
<evidence type="ECO:0000313" key="14">
    <source>
        <dbReference type="RefSeq" id="XP_014676612.1"/>
    </source>
</evidence>
<evidence type="ECO:0000256" key="5">
    <source>
        <dbReference type="ARBA" id="ARBA00023125"/>
    </source>
</evidence>
<keyword evidence="8 9" id="KW-0539">Nucleus</keyword>
<evidence type="ECO:0000259" key="12">
    <source>
        <dbReference type="PROSITE" id="PS51843"/>
    </source>
</evidence>
<evidence type="ECO:0000256" key="4">
    <source>
        <dbReference type="ARBA" id="ARBA00023015"/>
    </source>
</evidence>
<feature type="compositionally biased region" description="Low complexity" evidence="10">
    <location>
        <begin position="291"/>
        <end position="301"/>
    </location>
</feature>
<dbReference type="RefSeq" id="XP_014676612.1">
    <property type="nucleotide sequence ID" value="XM_014821126.1"/>
</dbReference>
<dbReference type="Proteomes" id="UP000695022">
    <property type="component" value="Unplaced"/>
</dbReference>
<name>A0ABM1EWP1_PRICU</name>
<feature type="region of interest" description="Disordered" evidence="10">
    <location>
        <begin position="234"/>
        <end position="262"/>
    </location>
</feature>